<comment type="subcellular location">
    <subcellularLocation>
        <location evidence="1">Plastid</location>
    </subcellularLocation>
</comment>
<accession>A0AAW1RS17</accession>
<feature type="domain" description="Plastid lipid-associated protein/fibrillin conserved" evidence="3">
    <location>
        <begin position="2"/>
        <end position="110"/>
    </location>
</feature>
<organism evidence="4 5">
    <name type="scientific">Apatococcus lobatus</name>
    <dbReference type="NCBI Taxonomy" id="904363"/>
    <lineage>
        <taxon>Eukaryota</taxon>
        <taxon>Viridiplantae</taxon>
        <taxon>Chlorophyta</taxon>
        <taxon>core chlorophytes</taxon>
        <taxon>Trebouxiophyceae</taxon>
        <taxon>Chlorellales</taxon>
        <taxon>Chlorellaceae</taxon>
        <taxon>Apatococcus</taxon>
    </lineage>
</organism>
<dbReference type="PANTHER" id="PTHR31906">
    <property type="entry name" value="PLASTID-LIPID-ASSOCIATED PROTEIN 4, CHLOROPLASTIC-RELATED"/>
    <property type="match status" value="1"/>
</dbReference>
<evidence type="ECO:0000256" key="2">
    <source>
        <dbReference type="ARBA" id="ARBA00022640"/>
    </source>
</evidence>
<dbReference type="AlphaFoldDB" id="A0AAW1RS17"/>
<dbReference type="GO" id="GO:0009536">
    <property type="term" value="C:plastid"/>
    <property type="evidence" value="ECO:0007669"/>
    <property type="project" value="UniProtKB-SubCell"/>
</dbReference>
<evidence type="ECO:0000259" key="3">
    <source>
        <dbReference type="Pfam" id="PF04755"/>
    </source>
</evidence>
<dbReference type="InterPro" id="IPR006843">
    <property type="entry name" value="PAP/fibrillin_dom"/>
</dbReference>
<name>A0AAW1RS17_9CHLO</name>
<proteinExistence type="predicted"/>
<gene>
    <name evidence="4" type="ORF">WJX74_000143</name>
</gene>
<dbReference type="InterPro" id="IPR039633">
    <property type="entry name" value="PAP"/>
</dbReference>
<protein>
    <recommendedName>
        <fullName evidence="3">Plastid lipid-associated protein/fibrillin conserved domain-containing protein</fullName>
    </recommendedName>
</protein>
<sequence length="118" mass="13163">MAWTTEKETLFILKNASWFGTEAGDVFQVIDVDKGSLQNVITFPPDGAFLVESSLGVVGDQRTDFKFSGAKLKLPRRTLNIPPFGKGWFDTVYLDQNIRVAKDIRGDTLITTRDGPPR</sequence>
<evidence type="ECO:0000313" key="4">
    <source>
        <dbReference type="EMBL" id="KAK9836422.1"/>
    </source>
</evidence>
<reference evidence="4 5" key="1">
    <citation type="journal article" date="2024" name="Nat. Commun.">
        <title>Phylogenomics reveals the evolutionary origins of lichenization in chlorophyte algae.</title>
        <authorList>
            <person name="Puginier C."/>
            <person name="Libourel C."/>
            <person name="Otte J."/>
            <person name="Skaloud P."/>
            <person name="Haon M."/>
            <person name="Grisel S."/>
            <person name="Petersen M."/>
            <person name="Berrin J.G."/>
            <person name="Delaux P.M."/>
            <person name="Dal Grande F."/>
            <person name="Keller J."/>
        </authorList>
    </citation>
    <scope>NUCLEOTIDE SEQUENCE [LARGE SCALE GENOMIC DNA]</scope>
    <source>
        <strain evidence="4 5">SAG 2145</strain>
    </source>
</reference>
<evidence type="ECO:0000313" key="5">
    <source>
        <dbReference type="Proteomes" id="UP001438707"/>
    </source>
</evidence>
<keyword evidence="5" id="KW-1185">Reference proteome</keyword>
<dbReference type="EMBL" id="JALJOS010000007">
    <property type="protein sequence ID" value="KAK9836422.1"/>
    <property type="molecule type" value="Genomic_DNA"/>
</dbReference>
<evidence type="ECO:0000256" key="1">
    <source>
        <dbReference type="ARBA" id="ARBA00004474"/>
    </source>
</evidence>
<dbReference type="Proteomes" id="UP001438707">
    <property type="component" value="Unassembled WGS sequence"/>
</dbReference>
<keyword evidence="2" id="KW-0934">Plastid</keyword>
<comment type="caution">
    <text evidence="4">The sequence shown here is derived from an EMBL/GenBank/DDBJ whole genome shotgun (WGS) entry which is preliminary data.</text>
</comment>
<dbReference type="Pfam" id="PF04755">
    <property type="entry name" value="PAP_fibrillin"/>
    <property type="match status" value="1"/>
</dbReference>